<reference evidence="1" key="1">
    <citation type="submission" date="2019-04" db="EMBL/GenBank/DDBJ databases">
        <title>An insight into the mialome of Ixodes scapularis.</title>
        <authorList>
            <person name="Ribeiro J.M."/>
            <person name="Mather T.N."/>
            <person name="Karim S."/>
        </authorList>
    </citation>
    <scope>NUCLEOTIDE SEQUENCE</scope>
</reference>
<sequence length="74" mass="8822">MLIWTWRCSWPTIASSTTRAKSVVVPLARSSMRTSTTPSWPSLWNWPRRGFSETRSTRRPCRVRRCPRNRWNKS</sequence>
<dbReference type="EMBL" id="GHJT01000670">
    <property type="protein sequence ID" value="MOY34641.1"/>
    <property type="molecule type" value="Transcribed_RNA"/>
</dbReference>
<evidence type="ECO:0000313" key="1">
    <source>
        <dbReference type="EMBL" id="MOY34641.1"/>
    </source>
</evidence>
<accession>A0A4D5RDR0</accession>
<name>A0A4D5RDR0_IXOSC</name>
<proteinExistence type="predicted"/>
<dbReference type="AlphaFoldDB" id="A0A4D5RDR0"/>
<protein>
    <submittedName>
        <fullName evidence="1">Uncharacterized protein</fullName>
    </submittedName>
</protein>
<organism evidence="1">
    <name type="scientific">Ixodes scapularis</name>
    <name type="common">Black-legged tick</name>
    <name type="synonym">Deer tick</name>
    <dbReference type="NCBI Taxonomy" id="6945"/>
    <lineage>
        <taxon>Eukaryota</taxon>
        <taxon>Metazoa</taxon>
        <taxon>Ecdysozoa</taxon>
        <taxon>Arthropoda</taxon>
        <taxon>Chelicerata</taxon>
        <taxon>Arachnida</taxon>
        <taxon>Acari</taxon>
        <taxon>Parasitiformes</taxon>
        <taxon>Ixodida</taxon>
        <taxon>Ixodoidea</taxon>
        <taxon>Ixodidae</taxon>
        <taxon>Ixodinae</taxon>
        <taxon>Ixodes</taxon>
    </lineage>
</organism>